<feature type="region of interest" description="Disordered" evidence="5">
    <location>
        <begin position="1"/>
        <end position="21"/>
    </location>
</feature>
<dbReference type="EMBL" id="JAPMSZ010000001">
    <property type="protein sequence ID" value="KAJ5114248.1"/>
    <property type="molecule type" value="Genomic_DNA"/>
</dbReference>
<evidence type="ECO:0000256" key="1">
    <source>
        <dbReference type="ARBA" id="ARBA00004370"/>
    </source>
</evidence>
<keyword evidence="4 6" id="KW-0472">Membrane</keyword>
<dbReference type="GO" id="GO:0016020">
    <property type="term" value="C:membrane"/>
    <property type="evidence" value="ECO:0007669"/>
    <property type="project" value="UniProtKB-SubCell"/>
</dbReference>
<keyword evidence="3 6" id="KW-1133">Transmembrane helix</keyword>
<sequence length="243" mass="26013">MSAELKEAHHTGYESNPASSWSDHGEIFSKGDDQVDFCTVSWVRAAVIFLKLIFATGVLSIPSLMYELGAFPGAINVVGWGILNTYCAIIQGNFRREYPECHTIVDMAYIVGDGALKELVGLLSDSQVGDFELGYQAIGSPNFISGITASVTIFVSSAGTSAFIPVIAEMRNTKEYPKSVYLSMSLATASYLTFSLVIYAWCGKWIASPALGSAGGIVKRVAYGIALPGLIINGCLYVHIAAK</sequence>
<feature type="transmembrane region" description="Helical" evidence="6">
    <location>
        <begin position="180"/>
        <end position="201"/>
    </location>
</feature>
<comment type="subcellular location">
    <subcellularLocation>
        <location evidence="1">Membrane</location>
    </subcellularLocation>
</comment>
<organism evidence="8 9">
    <name type="scientific">Penicillium alfredii</name>
    <dbReference type="NCBI Taxonomy" id="1506179"/>
    <lineage>
        <taxon>Eukaryota</taxon>
        <taxon>Fungi</taxon>
        <taxon>Dikarya</taxon>
        <taxon>Ascomycota</taxon>
        <taxon>Pezizomycotina</taxon>
        <taxon>Eurotiomycetes</taxon>
        <taxon>Eurotiomycetidae</taxon>
        <taxon>Eurotiales</taxon>
        <taxon>Aspergillaceae</taxon>
        <taxon>Penicillium</taxon>
    </lineage>
</organism>
<feature type="domain" description="Amino acid transporter transmembrane" evidence="7">
    <location>
        <begin position="40"/>
        <end position="99"/>
    </location>
</feature>
<dbReference type="GeneID" id="81389759"/>
<keyword evidence="9" id="KW-1185">Reference proteome</keyword>
<dbReference type="InterPro" id="IPR013057">
    <property type="entry name" value="AA_transpt_TM"/>
</dbReference>
<dbReference type="OrthoDB" id="40134at2759"/>
<keyword evidence="2 6" id="KW-0812">Transmembrane</keyword>
<feature type="transmembrane region" description="Helical" evidence="6">
    <location>
        <begin position="73"/>
        <end position="94"/>
    </location>
</feature>
<dbReference type="RefSeq" id="XP_056515441.1">
    <property type="nucleotide sequence ID" value="XM_056650591.1"/>
</dbReference>
<dbReference type="Proteomes" id="UP001141434">
    <property type="component" value="Unassembled WGS sequence"/>
</dbReference>
<reference evidence="8" key="2">
    <citation type="journal article" date="2023" name="IMA Fungus">
        <title>Comparative genomic study of the Penicillium genus elucidates a diverse pangenome and 15 lateral gene transfer events.</title>
        <authorList>
            <person name="Petersen C."/>
            <person name="Sorensen T."/>
            <person name="Nielsen M.R."/>
            <person name="Sondergaard T.E."/>
            <person name="Sorensen J.L."/>
            <person name="Fitzpatrick D.A."/>
            <person name="Frisvad J.C."/>
            <person name="Nielsen K.L."/>
        </authorList>
    </citation>
    <scope>NUCLEOTIDE SEQUENCE</scope>
    <source>
        <strain evidence="8">IBT 34128</strain>
    </source>
</reference>
<evidence type="ECO:0000256" key="2">
    <source>
        <dbReference type="ARBA" id="ARBA00022692"/>
    </source>
</evidence>
<gene>
    <name evidence="8" type="ORF">NUU61_000007</name>
</gene>
<feature type="compositionally biased region" description="Basic and acidic residues" evidence="5">
    <location>
        <begin position="1"/>
        <end position="12"/>
    </location>
</feature>
<accession>A0A9W9G8W6</accession>
<dbReference type="Pfam" id="PF01490">
    <property type="entry name" value="Aa_trans"/>
    <property type="match status" value="1"/>
</dbReference>
<protein>
    <recommendedName>
        <fullName evidence="7">Amino acid transporter transmembrane domain-containing protein</fullName>
    </recommendedName>
</protein>
<feature type="transmembrane region" description="Helical" evidence="6">
    <location>
        <begin position="42"/>
        <end position="61"/>
    </location>
</feature>
<name>A0A9W9G8W6_9EURO</name>
<evidence type="ECO:0000256" key="4">
    <source>
        <dbReference type="ARBA" id="ARBA00023136"/>
    </source>
</evidence>
<evidence type="ECO:0000256" key="3">
    <source>
        <dbReference type="ARBA" id="ARBA00022989"/>
    </source>
</evidence>
<evidence type="ECO:0000256" key="5">
    <source>
        <dbReference type="SAM" id="MobiDB-lite"/>
    </source>
</evidence>
<evidence type="ECO:0000313" key="9">
    <source>
        <dbReference type="Proteomes" id="UP001141434"/>
    </source>
</evidence>
<evidence type="ECO:0000313" key="8">
    <source>
        <dbReference type="EMBL" id="KAJ5114248.1"/>
    </source>
</evidence>
<comment type="caution">
    <text evidence="8">The sequence shown here is derived from an EMBL/GenBank/DDBJ whole genome shotgun (WGS) entry which is preliminary data.</text>
</comment>
<proteinExistence type="predicted"/>
<feature type="transmembrane region" description="Helical" evidence="6">
    <location>
        <begin position="143"/>
        <end position="168"/>
    </location>
</feature>
<evidence type="ECO:0000259" key="7">
    <source>
        <dbReference type="Pfam" id="PF01490"/>
    </source>
</evidence>
<dbReference type="AlphaFoldDB" id="A0A9W9G8W6"/>
<feature type="transmembrane region" description="Helical" evidence="6">
    <location>
        <begin position="221"/>
        <end position="242"/>
    </location>
</feature>
<reference evidence="8" key="1">
    <citation type="submission" date="2022-11" db="EMBL/GenBank/DDBJ databases">
        <authorList>
            <person name="Petersen C."/>
        </authorList>
    </citation>
    <scope>NUCLEOTIDE SEQUENCE</scope>
    <source>
        <strain evidence="8">IBT 34128</strain>
    </source>
</reference>
<evidence type="ECO:0000256" key="6">
    <source>
        <dbReference type="SAM" id="Phobius"/>
    </source>
</evidence>